<evidence type="ECO:0000313" key="3">
    <source>
        <dbReference type="Proteomes" id="UP000219356"/>
    </source>
</evidence>
<dbReference type="EMBL" id="OBEK01000003">
    <property type="protein sequence ID" value="SNZ14228.1"/>
    <property type="molecule type" value="Genomic_DNA"/>
</dbReference>
<dbReference type="AlphaFoldDB" id="A0A285NYE3"/>
<reference evidence="3" key="1">
    <citation type="submission" date="2017-09" db="EMBL/GenBank/DDBJ databases">
        <authorList>
            <person name="Varghese N."/>
            <person name="Submissions S."/>
        </authorList>
    </citation>
    <scope>NUCLEOTIDE SEQUENCE [LARGE SCALE GENOMIC DNA]</scope>
    <source>
        <strain evidence="3">CGMCC 1.8913</strain>
    </source>
</reference>
<organism evidence="2 3">
    <name type="scientific">Terribacillus aidingensis</name>
    <dbReference type="NCBI Taxonomy" id="586416"/>
    <lineage>
        <taxon>Bacteria</taxon>
        <taxon>Bacillati</taxon>
        <taxon>Bacillota</taxon>
        <taxon>Bacilli</taxon>
        <taxon>Bacillales</taxon>
        <taxon>Bacillaceae</taxon>
        <taxon>Terribacillus</taxon>
    </lineage>
</organism>
<name>A0A285NYE3_9BACI</name>
<accession>A0A285NYE3</accession>
<dbReference type="GO" id="GO:0003677">
    <property type="term" value="F:DNA binding"/>
    <property type="evidence" value="ECO:0007669"/>
    <property type="project" value="UniProtKB-KW"/>
</dbReference>
<evidence type="ECO:0000259" key="1">
    <source>
        <dbReference type="Pfam" id="PF13443"/>
    </source>
</evidence>
<dbReference type="Proteomes" id="UP000219356">
    <property type="component" value="Unassembled WGS sequence"/>
</dbReference>
<keyword evidence="2" id="KW-0238">DNA-binding</keyword>
<proteinExistence type="predicted"/>
<dbReference type="InterPro" id="IPR001387">
    <property type="entry name" value="Cro/C1-type_HTH"/>
</dbReference>
<keyword evidence="3" id="KW-1185">Reference proteome</keyword>
<protein>
    <submittedName>
        <fullName evidence="2">DNA-binding transcriptional regulator, XRE family</fullName>
    </submittedName>
</protein>
<dbReference type="OrthoDB" id="9805309at2"/>
<gene>
    <name evidence="2" type="ORF">SAMN05421503_2276</name>
</gene>
<dbReference type="Pfam" id="PF13443">
    <property type="entry name" value="HTH_26"/>
    <property type="match status" value="1"/>
</dbReference>
<evidence type="ECO:0000313" key="2">
    <source>
        <dbReference type="EMBL" id="SNZ14228.1"/>
    </source>
</evidence>
<feature type="domain" description="HTH cro/C1-type" evidence="1">
    <location>
        <begin position="8"/>
        <end position="67"/>
    </location>
</feature>
<dbReference type="RefSeq" id="WP_097042201.1">
    <property type="nucleotide sequence ID" value="NZ_OBEK01000003.1"/>
</dbReference>
<sequence>MPFSYAPLWKHLIDVEETKSKMREDVGISSATLAKMGRNEYVAMEVLDKVCSHYQIPINQVIVWKEDE</sequence>